<protein>
    <submittedName>
        <fullName evidence="2">Uncharacterized protein</fullName>
    </submittedName>
</protein>
<evidence type="ECO:0000313" key="2">
    <source>
        <dbReference type="EMBL" id="VBB18689.1"/>
    </source>
</evidence>
<gene>
    <name evidence="2" type="ORF">YASMINEVIRUS_1220</name>
</gene>
<accession>A0A5K0U963</accession>
<name>A0A5K0U963_9VIRU</name>
<evidence type="ECO:0000256" key="1">
    <source>
        <dbReference type="SAM" id="MobiDB-lite"/>
    </source>
</evidence>
<feature type="region of interest" description="Disordered" evidence="1">
    <location>
        <begin position="1"/>
        <end position="33"/>
    </location>
</feature>
<comment type="caution">
    <text evidence="2">The sequence shown here is derived from an EMBL/GenBank/DDBJ whole genome shotgun (WGS) entry which is preliminary data.</text>
</comment>
<organism evidence="2 3">
    <name type="scientific">Yasminevirus sp. GU-2018</name>
    <dbReference type="NCBI Taxonomy" id="2420051"/>
    <lineage>
        <taxon>Viruses</taxon>
        <taxon>Varidnaviria</taxon>
        <taxon>Bamfordvirae</taxon>
        <taxon>Nucleocytoviricota</taxon>
        <taxon>Megaviricetes</taxon>
        <taxon>Imitervirales</taxon>
        <taxon>Mimiviridae</taxon>
        <taxon>Klosneuvirinae</taxon>
        <taxon>Yasminevirus</taxon>
        <taxon>Yasminevirus saudimassiliense</taxon>
    </lineage>
</organism>
<keyword evidence="3" id="KW-1185">Reference proteome</keyword>
<reference evidence="2 3" key="1">
    <citation type="submission" date="2018-10" db="EMBL/GenBank/DDBJ databases">
        <authorList>
            <consortium name="IHU Genomes"/>
        </authorList>
    </citation>
    <scope>NUCLEOTIDE SEQUENCE [LARGE SCALE GENOMIC DNA]</scope>
    <source>
        <strain evidence="2 3">A1</strain>
    </source>
</reference>
<feature type="compositionally biased region" description="Polar residues" evidence="1">
    <location>
        <begin position="1"/>
        <end position="16"/>
    </location>
</feature>
<sequence>MEVETNTVQSTVHSTVQSTIQSTTHTEHQTTDHTQQNPMNLLLMYDSLFFNEDLDEILISDSDLFCSVFKTVNDFFGDEGVDITNYLKYRSQLIKMLEEPSRLPSEKVFQALYFAIRVYDIYIENCSWEDLGVIGALAKEFSFKGVVLTQQLVAWLLRVTFGVKNGLVSDTSSDPFYEDEMRLTPVEKSVVILSFVTRCYNDSHILPEQQLLNKYSCLKNDIGLVKDVTVRILHLCNEIERVERLNKLPSIFVLRTKDVDFISNESILSTTKRTLNIKSVPLIEIVDPGDFMLRSKQWPKYESFLMPNTKHDMIVVPTLLVVTNGSRNAITTVEPMVTYFKNTYPVHRVVRV</sequence>
<evidence type="ECO:0000313" key="3">
    <source>
        <dbReference type="Proteomes" id="UP000594342"/>
    </source>
</evidence>
<dbReference type="Proteomes" id="UP000594342">
    <property type="component" value="Unassembled WGS sequence"/>
</dbReference>
<dbReference type="EMBL" id="UPSH01000001">
    <property type="protein sequence ID" value="VBB18689.1"/>
    <property type="molecule type" value="Genomic_DNA"/>
</dbReference>
<proteinExistence type="predicted"/>